<gene>
    <name evidence="2" type="ORF">TH25_19155</name>
</gene>
<dbReference type="RefSeq" id="WP_114089774.1">
    <property type="nucleotide sequence ID" value="NZ_JPWH01000019.1"/>
</dbReference>
<comment type="caution">
    <text evidence="2">The sequence shown here is derived from an EMBL/GenBank/DDBJ whole genome shotgun (WGS) entry which is preliminary data.</text>
</comment>
<dbReference type="OrthoDB" id="9863627at2"/>
<evidence type="ECO:0000313" key="2">
    <source>
        <dbReference type="EMBL" id="RCK44782.1"/>
    </source>
</evidence>
<reference evidence="2 3" key="1">
    <citation type="submission" date="2014-07" db="EMBL/GenBank/DDBJ databases">
        <title>Draft genome sequence of Thalassospira profundimaris S25-3-2.</title>
        <authorList>
            <person name="Lai Q."/>
            <person name="Shao Z."/>
        </authorList>
    </citation>
    <scope>NUCLEOTIDE SEQUENCE [LARGE SCALE GENOMIC DNA]</scope>
    <source>
        <strain evidence="2 3">S25-3-2</strain>
    </source>
</reference>
<feature type="region of interest" description="Disordered" evidence="1">
    <location>
        <begin position="69"/>
        <end position="89"/>
    </location>
</feature>
<evidence type="ECO:0000313" key="3">
    <source>
        <dbReference type="Proteomes" id="UP000252517"/>
    </source>
</evidence>
<dbReference type="EMBL" id="JPWH01000019">
    <property type="protein sequence ID" value="RCK44782.1"/>
    <property type="molecule type" value="Genomic_DNA"/>
</dbReference>
<organism evidence="2 3">
    <name type="scientific">Thalassospira profundimaris</name>
    <dbReference type="NCBI Taxonomy" id="502049"/>
    <lineage>
        <taxon>Bacteria</taxon>
        <taxon>Pseudomonadati</taxon>
        <taxon>Pseudomonadota</taxon>
        <taxon>Alphaproteobacteria</taxon>
        <taxon>Rhodospirillales</taxon>
        <taxon>Thalassospiraceae</taxon>
        <taxon>Thalassospira</taxon>
    </lineage>
</organism>
<protein>
    <submittedName>
        <fullName evidence="2">Uncharacterized protein</fullName>
    </submittedName>
</protein>
<feature type="compositionally biased region" description="Polar residues" evidence="1">
    <location>
        <begin position="73"/>
        <end position="83"/>
    </location>
</feature>
<dbReference type="AlphaFoldDB" id="A0A367WWG4"/>
<evidence type="ECO:0000256" key="1">
    <source>
        <dbReference type="SAM" id="MobiDB-lite"/>
    </source>
</evidence>
<name>A0A367WWG4_9PROT</name>
<sequence>MTDKSISFDQLETVEQAAMLLNQFYDSFEGIALLLEAGHKEQATGIARMACTACLMVTPPLENTIAELDGPVDTNQRQPNDWPQINGGK</sequence>
<accession>A0A367WWG4</accession>
<proteinExistence type="predicted"/>
<dbReference type="Proteomes" id="UP000252517">
    <property type="component" value="Unassembled WGS sequence"/>
</dbReference>